<evidence type="ECO:0000256" key="10">
    <source>
        <dbReference type="RuleBase" id="RU000454"/>
    </source>
</evidence>
<keyword evidence="14" id="KW-1185">Reference proteome</keyword>
<dbReference type="InterPro" id="IPR021109">
    <property type="entry name" value="Peptidase_aspartic_dom_sf"/>
</dbReference>
<keyword evidence="4 10" id="KW-0645">Protease</keyword>
<dbReference type="EMBL" id="JAYWIO010000002">
    <property type="protein sequence ID" value="KAK7283924.1"/>
    <property type="molecule type" value="Genomic_DNA"/>
</dbReference>
<comment type="caution">
    <text evidence="13">The sequence shown here is derived from an EMBL/GenBank/DDBJ whole genome shotgun (WGS) entry which is preliminary data.</text>
</comment>
<keyword evidence="8" id="KW-0325">Glycoprotein</keyword>
<evidence type="ECO:0000256" key="2">
    <source>
        <dbReference type="ARBA" id="ARBA00007447"/>
    </source>
</evidence>
<dbReference type="FunFam" id="2.40.70.10:FF:000016">
    <property type="entry name" value="Probable aspartic protease At2g35615"/>
    <property type="match status" value="1"/>
</dbReference>
<dbReference type="AlphaFoldDB" id="A0AAN9P3H4"/>
<comment type="subcellular location">
    <subcellularLocation>
        <location evidence="1">Secreted</location>
    </subcellularLocation>
</comment>
<feature type="domain" description="Peptidase A1" evidence="12">
    <location>
        <begin position="79"/>
        <end position="424"/>
    </location>
</feature>
<dbReference type="Gene3D" id="2.40.70.10">
    <property type="entry name" value="Acid Proteases"/>
    <property type="match status" value="2"/>
</dbReference>
<evidence type="ECO:0000256" key="6">
    <source>
        <dbReference type="ARBA" id="ARBA00022750"/>
    </source>
</evidence>
<feature type="chain" id="PRO_5042949026" description="Peptidase A1 domain-containing protein" evidence="11">
    <location>
        <begin position="24"/>
        <end position="456"/>
    </location>
</feature>
<evidence type="ECO:0000256" key="7">
    <source>
        <dbReference type="ARBA" id="ARBA00022801"/>
    </source>
</evidence>
<protein>
    <recommendedName>
        <fullName evidence="12">Peptidase A1 domain-containing protein</fullName>
    </recommendedName>
</protein>
<dbReference type="PROSITE" id="PS00141">
    <property type="entry name" value="ASP_PROTEASE"/>
    <property type="match status" value="1"/>
</dbReference>
<evidence type="ECO:0000256" key="4">
    <source>
        <dbReference type="ARBA" id="ARBA00022670"/>
    </source>
</evidence>
<dbReference type="Pfam" id="PF14543">
    <property type="entry name" value="TAXi_N"/>
    <property type="match status" value="1"/>
</dbReference>
<dbReference type="PRINTS" id="PR00792">
    <property type="entry name" value="PEPSIN"/>
</dbReference>
<keyword evidence="5 11" id="KW-0732">Signal</keyword>
<comment type="similarity">
    <text evidence="2 10">Belongs to the peptidase A1 family.</text>
</comment>
<dbReference type="FunFam" id="2.40.70.10:FF:000050">
    <property type="entry name" value="Aspartic proteinase CDR1"/>
    <property type="match status" value="1"/>
</dbReference>
<feature type="active site" evidence="9">
    <location>
        <position position="306"/>
    </location>
</feature>
<evidence type="ECO:0000259" key="12">
    <source>
        <dbReference type="PROSITE" id="PS51767"/>
    </source>
</evidence>
<feature type="active site" evidence="9">
    <location>
        <position position="97"/>
    </location>
</feature>
<keyword evidence="7 10" id="KW-0378">Hydrolase</keyword>
<dbReference type="GO" id="GO:0006508">
    <property type="term" value="P:proteolysis"/>
    <property type="evidence" value="ECO:0007669"/>
    <property type="project" value="UniProtKB-KW"/>
</dbReference>
<feature type="signal peptide" evidence="11">
    <location>
        <begin position="1"/>
        <end position="23"/>
    </location>
</feature>
<accession>A0AAN9P3H4</accession>
<dbReference type="Pfam" id="PF14541">
    <property type="entry name" value="TAXi_C"/>
    <property type="match status" value="1"/>
</dbReference>
<keyword evidence="3" id="KW-0964">Secreted</keyword>
<sequence>MYYSSLVLVLLFLCLGGISLIEARGFSVELIHRDSPKSPFYLQTETHFQRVSNAIHRSIRRTKNNNNVAANVIIDPGEYLMEYSIGTPPFKVLGILDTGSDIIWLQCKPCNPCYNQTTPIFDPSKSSTYKTIPCTSQKCKSVTDTSCSSDDDKQRCEYITKYVDGSASKGDLSADTLTLGSTKGSPLRFPKTVVGCGHSNTLKFQGQGSGIVGIGNGPISLINQLGPSVQGKFSYCLVSISSNITSSKLNFGDDAVVAGKGTVSTPMFLSDVFYLVILEGFLVGNKRFVKFRSYFDAEGKGNIVVDSGTTLTVLPYDVYDELESAVADVMKNSKRVDDPNQVLNLCYKYSEKMEVPVITARFKGGAEVQLKPLNTFVQVSDDVSCFAFRGLRRDQNDQLAIFGNVAQQNYLVGYDLQNKLISFKPKDCAQQGKTERGSAFSLSQSSSLLFSVFPFV</sequence>
<dbReference type="InterPro" id="IPR032861">
    <property type="entry name" value="TAXi_N"/>
</dbReference>
<dbReference type="InterPro" id="IPR033121">
    <property type="entry name" value="PEPTIDASE_A1"/>
</dbReference>
<dbReference type="PANTHER" id="PTHR47967">
    <property type="entry name" value="OS07G0603500 PROTEIN-RELATED"/>
    <property type="match status" value="1"/>
</dbReference>
<dbReference type="Proteomes" id="UP001372338">
    <property type="component" value="Unassembled WGS sequence"/>
</dbReference>
<dbReference type="CDD" id="cd05476">
    <property type="entry name" value="pepsin_A_like_plant"/>
    <property type="match status" value="1"/>
</dbReference>
<dbReference type="InterPro" id="IPR034161">
    <property type="entry name" value="Pepsin-like_plant"/>
</dbReference>
<proteinExistence type="inferred from homology"/>
<gene>
    <name evidence="13" type="ORF">RIF29_13673</name>
</gene>
<dbReference type="InterPro" id="IPR001969">
    <property type="entry name" value="Aspartic_peptidase_AS"/>
</dbReference>
<evidence type="ECO:0000256" key="1">
    <source>
        <dbReference type="ARBA" id="ARBA00004613"/>
    </source>
</evidence>
<evidence type="ECO:0000256" key="8">
    <source>
        <dbReference type="ARBA" id="ARBA00023180"/>
    </source>
</evidence>
<evidence type="ECO:0000256" key="9">
    <source>
        <dbReference type="PIRSR" id="PIRSR601461-1"/>
    </source>
</evidence>
<dbReference type="InterPro" id="IPR032799">
    <property type="entry name" value="TAXi_C"/>
</dbReference>
<dbReference type="GO" id="GO:0005576">
    <property type="term" value="C:extracellular region"/>
    <property type="evidence" value="ECO:0007669"/>
    <property type="project" value="UniProtKB-SubCell"/>
</dbReference>
<reference evidence="13 14" key="1">
    <citation type="submission" date="2024-01" db="EMBL/GenBank/DDBJ databases">
        <title>The genomes of 5 underutilized Papilionoideae crops provide insights into root nodulation and disease resistanc.</title>
        <authorList>
            <person name="Yuan L."/>
        </authorList>
    </citation>
    <scope>NUCLEOTIDE SEQUENCE [LARGE SCALE GENOMIC DNA]</scope>
    <source>
        <strain evidence="13">ZHUSHIDOU_FW_LH</strain>
        <tissue evidence="13">Leaf</tissue>
    </source>
</reference>
<organism evidence="13 14">
    <name type="scientific">Crotalaria pallida</name>
    <name type="common">Smooth rattlebox</name>
    <name type="synonym">Crotalaria striata</name>
    <dbReference type="NCBI Taxonomy" id="3830"/>
    <lineage>
        <taxon>Eukaryota</taxon>
        <taxon>Viridiplantae</taxon>
        <taxon>Streptophyta</taxon>
        <taxon>Embryophyta</taxon>
        <taxon>Tracheophyta</taxon>
        <taxon>Spermatophyta</taxon>
        <taxon>Magnoliopsida</taxon>
        <taxon>eudicotyledons</taxon>
        <taxon>Gunneridae</taxon>
        <taxon>Pentapetalae</taxon>
        <taxon>rosids</taxon>
        <taxon>fabids</taxon>
        <taxon>Fabales</taxon>
        <taxon>Fabaceae</taxon>
        <taxon>Papilionoideae</taxon>
        <taxon>50 kb inversion clade</taxon>
        <taxon>genistoids sensu lato</taxon>
        <taxon>core genistoids</taxon>
        <taxon>Crotalarieae</taxon>
        <taxon>Crotalaria</taxon>
    </lineage>
</organism>
<evidence type="ECO:0000256" key="5">
    <source>
        <dbReference type="ARBA" id="ARBA00022729"/>
    </source>
</evidence>
<dbReference type="InterPro" id="IPR051708">
    <property type="entry name" value="Plant_Aspart_Prot_A1"/>
</dbReference>
<dbReference type="PROSITE" id="PS51767">
    <property type="entry name" value="PEPTIDASE_A1"/>
    <property type="match status" value="1"/>
</dbReference>
<evidence type="ECO:0000313" key="13">
    <source>
        <dbReference type="EMBL" id="KAK7283924.1"/>
    </source>
</evidence>
<dbReference type="SUPFAM" id="SSF50630">
    <property type="entry name" value="Acid proteases"/>
    <property type="match status" value="1"/>
</dbReference>
<evidence type="ECO:0000256" key="3">
    <source>
        <dbReference type="ARBA" id="ARBA00022525"/>
    </source>
</evidence>
<dbReference type="InterPro" id="IPR001461">
    <property type="entry name" value="Aspartic_peptidase_A1"/>
</dbReference>
<evidence type="ECO:0000256" key="11">
    <source>
        <dbReference type="SAM" id="SignalP"/>
    </source>
</evidence>
<dbReference type="PANTHER" id="PTHR47967:SF66">
    <property type="entry name" value="ASPARTIC PROTEINASE CDR1-RELATED"/>
    <property type="match status" value="1"/>
</dbReference>
<name>A0AAN9P3H4_CROPI</name>
<evidence type="ECO:0000313" key="14">
    <source>
        <dbReference type="Proteomes" id="UP001372338"/>
    </source>
</evidence>
<keyword evidence="6 10" id="KW-0064">Aspartyl protease</keyword>
<dbReference type="GO" id="GO:0004190">
    <property type="term" value="F:aspartic-type endopeptidase activity"/>
    <property type="evidence" value="ECO:0007669"/>
    <property type="project" value="UniProtKB-KW"/>
</dbReference>